<dbReference type="SUPFAM" id="SSF49879">
    <property type="entry name" value="SMAD/FHA domain"/>
    <property type="match status" value="1"/>
</dbReference>
<dbReference type="Pfam" id="PF00498">
    <property type="entry name" value="FHA"/>
    <property type="match status" value="1"/>
</dbReference>
<proteinExistence type="predicted"/>
<organism evidence="2 3">
    <name type="scientific">Leucocoprinus birnbaumii</name>
    <dbReference type="NCBI Taxonomy" id="56174"/>
    <lineage>
        <taxon>Eukaryota</taxon>
        <taxon>Fungi</taxon>
        <taxon>Dikarya</taxon>
        <taxon>Basidiomycota</taxon>
        <taxon>Agaricomycotina</taxon>
        <taxon>Agaricomycetes</taxon>
        <taxon>Agaricomycetidae</taxon>
        <taxon>Agaricales</taxon>
        <taxon>Agaricineae</taxon>
        <taxon>Agaricaceae</taxon>
        <taxon>Leucocoprinus</taxon>
    </lineage>
</organism>
<gene>
    <name evidence="2" type="ORF">NP233_g8661</name>
</gene>
<dbReference type="Proteomes" id="UP001213000">
    <property type="component" value="Unassembled WGS sequence"/>
</dbReference>
<protein>
    <recommendedName>
        <fullName evidence="1">FHA domain-containing protein</fullName>
    </recommendedName>
</protein>
<evidence type="ECO:0000259" key="1">
    <source>
        <dbReference type="Pfam" id="PF00498"/>
    </source>
</evidence>
<dbReference type="InterPro" id="IPR000253">
    <property type="entry name" value="FHA_dom"/>
</dbReference>
<dbReference type="InterPro" id="IPR008984">
    <property type="entry name" value="SMAD_FHA_dom_sf"/>
</dbReference>
<dbReference type="AlphaFoldDB" id="A0AAD5YTM5"/>
<reference evidence="2" key="1">
    <citation type="submission" date="2022-07" db="EMBL/GenBank/DDBJ databases">
        <title>Genome Sequence of Leucocoprinus birnbaumii.</title>
        <authorList>
            <person name="Buettner E."/>
        </authorList>
    </citation>
    <scope>NUCLEOTIDE SEQUENCE</scope>
    <source>
        <strain evidence="2">VT141</strain>
    </source>
</reference>
<name>A0AAD5YTM5_9AGAR</name>
<dbReference type="InterPro" id="IPR050923">
    <property type="entry name" value="Cell_Proc_Reg/RNA_Proc"/>
</dbReference>
<dbReference type="EMBL" id="JANIEX010000716">
    <property type="protein sequence ID" value="KAJ3563864.1"/>
    <property type="molecule type" value="Genomic_DNA"/>
</dbReference>
<dbReference type="PANTHER" id="PTHR23308">
    <property type="entry name" value="NUCLEAR INHIBITOR OF PROTEIN PHOSPHATASE-1"/>
    <property type="match status" value="1"/>
</dbReference>
<dbReference type="Gene3D" id="2.60.200.20">
    <property type="match status" value="1"/>
</dbReference>
<dbReference type="CDD" id="cd00060">
    <property type="entry name" value="FHA"/>
    <property type="match status" value="1"/>
</dbReference>
<sequence length="180" mass="19997">MLDDEIQYLGSRIKLRDPPRYMQRTVNGVALHIEKSDGNEGYVLTFNRDRSSTVHVGRRPGNENESRTLDQENGRAMFRCAVVSRRHAKIVFTDSGNVCASASASTSNQLADSCQVFLIDLDSHHGTHIRKPGETSSRMLEPEIPTPLSDGDIITFGKTVGRNEEMIGPLWPALAYVVLI</sequence>
<feature type="domain" description="FHA" evidence="1">
    <location>
        <begin position="79"/>
        <end position="157"/>
    </location>
</feature>
<comment type="caution">
    <text evidence="2">The sequence shown here is derived from an EMBL/GenBank/DDBJ whole genome shotgun (WGS) entry which is preliminary data.</text>
</comment>
<evidence type="ECO:0000313" key="2">
    <source>
        <dbReference type="EMBL" id="KAJ3563864.1"/>
    </source>
</evidence>
<keyword evidence="3" id="KW-1185">Reference proteome</keyword>
<accession>A0AAD5YTM5</accession>
<evidence type="ECO:0000313" key="3">
    <source>
        <dbReference type="Proteomes" id="UP001213000"/>
    </source>
</evidence>